<reference evidence="1 2" key="1">
    <citation type="submission" date="2014-04" db="EMBL/GenBank/DDBJ databases">
        <title>Draft genome sequence of Pantoea beijingensis strain LMG 27579, an emerging pathogen to Pleurotus eryngii with potential industrial application.</title>
        <authorList>
            <person name="Xu F."/>
            <person name="Liu Y."/>
            <person name="Wang S."/>
            <person name="Yin Y."/>
            <person name="Ma Y."/>
            <person name="Zhao S."/>
            <person name="Rong C."/>
        </authorList>
    </citation>
    <scope>NUCLEOTIDE SEQUENCE [LARGE SCALE GENOMIC DNA]</scope>
    <source>
        <strain evidence="1 2">LMG 27579</strain>
    </source>
</reference>
<evidence type="ECO:0000313" key="2">
    <source>
        <dbReference type="Proteomes" id="UP000288794"/>
    </source>
</evidence>
<name>A0A443IAS0_9GAMM</name>
<accession>A0A443IAS0</accession>
<comment type="caution">
    <text evidence="1">The sequence shown here is derived from an EMBL/GenBank/DDBJ whole genome shotgun (WGS) entry which is preliminary data.</text>
</comment>
<keyword evidence="2" id="KW-1185">Reference proteome</keyword>
<dbReference type="AlphaFoldDB" id="A0A443IAS0"/>
<organism evidence="1 2">
    <name type="scientific">[Pantoea] beijingensis</name>
    <dbReference type="NCBI Taxonomy" id="1324864"/>
    <lineage>
        <taxon>Bacteria</taxon>
        <taxon>Pseudomonadati</taxon>
        <taxon>Pseudomonadota</taxon>
        <taxon>Gammaproteobacteria</taxon>
        <taxon>Enterobacterales</taxon>
        <taxon>Erwiniaceae</taxon>
        <taxon>Erwinia</taxon>
    </lineage>
</organism>
<proteinExistence type="predicted"/>
<dbReference type="EMBL" id="JMEE01000044">
    <property type="protein sequence ID" value="RWR00997.1"/>
    <property type="molecule type" value="Genomic_DNA"/>
</dbReference>
<protein>
    <submittedName>
        <fullName evidence="1">Uncharacterized protein</fullName>
    </submittedName>
</protein>
<dbReference type="RefSeq" id="WP_128179071.1">
    <property type="nucleotide sequence ID" value="NZ_CP071409.1"/>
</dbReference>
<sequence>MNIPHMPSLPGAAAGLPGAAVNAGSNVAMEGGMAAIQAQMVRDSLLKMETDQQNAALSGRIDSIVKLISALTQPKIQF</sequence>
<evidence type="ECO:0000313" key="1">
    <source>
        <dbReference type="EMBL" id="RWR00997.1"/>
    </source>
</evidence>
<dbReference type="Proteomes" id="UP000288794">
    <property type="component" value="Unassembled WGS sequence"/>
</dbReference>
<gene>
    <name evidence="1" type="ORF">ED28_16235</name>
</gene>